<sequence>MRSMKARENFRESVTISDPAAGANFSAAASVSSSRLSGTESNAGSFETPNFAPKSVYAVTSKVAGRLNATAVSAAEHQALLDERQKLLDRKFSGEFTRRDENRLAYVRWSLDRIEDAQYGPELDKLEEHISQYENLLGEITKFTAQLERHKRRGR</sequence>
<evidence type="ECO:0000313" key="2">
    <source>
        <dbReference type="Proteomes" id="UP000309667"/>
    </source>
</evidence>
<name>A0ABY2QU63_9HYPH</name>
<proteinExistence type="predicted"/>
<dbReference type="EMBL" id="STGT01000003">
    <property type="protein sequence ID" value="THV13863.1"/>
    <property type="molecule type" value="Genomic_DNA"/>
</dbReference>
<accession>A0ABY2QU63</accession>
<dbReference type="Proteomes" id="UP000309667">
    <property type="component" value="Unassembled WGS sequence"/>
</dbReference>
<dbReference type="RefSeq" id="WP_136558553.1">
    <property type="nucleotide sequence ID" value="NZ_STGT01000003.1"/>
</dbReference>
<protein>
    <submittedName>
        <fullName evidence="1">Uncharacterized protein</fullName>
    </submittedName>
</protein>
<reference evidence="1 2" key="1">
    <citation type="submission" date="2019-04" db="EMBL/GenBank/DDBJ databases">
        <title>Genome sequence of strain 7209-2.</title>
        <authorList>
            <person name="Gao J."/>
            <person name="Sun J."/>
        </authorList>
    </citation>
    <scope>NUCLEOTIDE SEQUENCE [LARGE SCALE GENOMIC DNA]</scope>
    <source>
        <strain evidence="1 2">7209-2</strain>
    </source>
</reference>
<keyword evidence="2" id="KW-1185">Reference proteome</keyword>
<organism evidence="1 2">
    <name type="scientific">Rhizobium rhizophilum</name>
    <dbReference type="NCBI Taxonomy" id="1850373"/>
    <lineage>
        <taxon>Bacteria</taxon>
        <taxon>Pseudomonadati</taxon>
        <taxon>Pseudomonadota</taxon>
        <taxon>Alphaproteobacteria</taxon>
        <taxon>Hyphomicrobiales</taxon>
        <taxon>Rhizobiaceae</taxon>
        <taxon>Rhizobium/Agrobacterium group</taxon>
        <taxon>Rhizobium</taxon>
    </lineage>
</organism>
<evidence type="ECO:0000313" key="1">
    <source>
        <dbReference type="EMBL" id="THV13863.1"/>
    </source>
</evidence>
<comment type="caution">
    <text evidence="1">The sequence shown here is derived from an EMBL/GenBank/DDBJ whole genome shotgun (WGS) entry which is preliminary data.</text>
</comment>
<gene>
    <name evidence="1" type="ORF">E9677_13260</name>
</gene>